<comment type="subcellular location">
    <subcellularLocation>
        <location evidence="1 5">Cytoplasm</location>
    </subcellularLocation>
</comment>
<dbReference type="InterPro" id="IPR053926">
    <property type="entry name" value="RecX_HTH_1st"/>
</dbReference>
<dbReference type="Gene3D" id="1.10.10.10">
    <property type="entry name" value="Winged helix-like DNA-binding domain superfamily/Winged helix DNA-binding domain"/>
    <property type="match status" value="3"/>
</dbReference>
<dbReference type="InterPro" id="IPR053925">
    <property type="entry name" value="RecX_HTH_3rd"/>
</dbReference>
<sequence>MFDSDAPEPGRRKRRVREQTPVQRALGLLVRREHSRKELTRKLTARGIETEAATAAVEKLTEAGWQDDTRFAENLVRMRANTGYGPLHIRAELGTHGLDSEQIAAAMDTFEGDWTDNARDLVRRRFGEAGPQELAQRRKAADLLARRGFDGDSIRRATRFDPED</sequence>
<comment type="function">
    <text evidence="5">Modulates RecA activity.</text>
</comment>
<evidence type="ECO:0000256" key="6">
    <source>
        <dbReference type="SAM" id="MobiDB-lite"/>
    </source>
</evidence>
<dbReference type="InterPro" id="IPR036388">
    <property type="entry name" value="WH-like_DNA-bd_sf"/>
</dbReference>
<evidence type="ECO:0000256" key="4">
    <source>
        <dbReference type="ARBA" id="ARBA00022490"/>
    </source>
</evidence>
<keyword evidence="11" id="KW-1185">Reference proteome</keyword>
<dbReference type="NCBIfam" id="NF001054">
    <property type="entry name" value="PRK00117.2-1"/>
    <property type="match status" value="1"/>
</dbReference>
<dbReference type="PANTHER" id="PTHR33602">
    <property type="entry name" value="REGULATORY PROTEIN RECX FAMILY PROTEIN"/>
    <property type="match status" value="1"/>
</dbReference>
<evidence type="ECO:0000259" key="8">
    <source>
        <dbReference type="Pfam" id="PF21981"/>
    </source>
</evidence>
<protein>
    <recommendedName>
        <fullName evidence="3 5">Regulatory protein RecX</fullName>
    </recommendedName>
</protein>
<dbReference type="Pfam" id="PF21981">
    <property type="entry name" value="RecX_HTH3"/>
    <property type="match status" value="1"/>
</dbReference>
<reference evidence="10 11" key="1">
    <citation type="submission" date="2022-12" db="EMBL/GenBank/DDBJ databases">
        <title>Two new species, Stenotrophomonas aracearum and Stenotrophomonas oahuensis, isolated from Anthurium (Araceae family) in Hawaii.</title>
        <authorList>
            <person name="Chunag S.C."/>
            <person name="Dobhal S."/>
            <person name="Alvarez A."/>
            <person name="Arif M."/>
        </authorList>
    </citation>
    <scope>NUCLEOTIDE SEQUENCE [LARGE SCALE GENOMIC DNA]</scope>
    <source>
        <strain evidence="10 11">A5588</strain>
    </source>
</reference>
<evidence type="ECO:0000259" key="9">
    <source>
        <dbReference type="Pfam" id="PF21982"/>
    </source>
</evidence>
<dbReference type="HAMAP" id="MF_01114">
    <property type="entry name" value="RecX"/>
    <property type="match status" value="1"/>
</dbReference>
<dbReference type="Pfam" id="PF21982">
    <property type="entry name" value="RecX_HTH1"/>
    <property type="match status" value="1"/>
</dbReference>
<evidence type="ECO:0000256" key="1">
    <source>
        <dbReference type="ARBA" id="ARBA00004496"/>
    </source>
</evidence>
<evidence type="ECO:0000313" key="11">
    <source>
        <dbReference type="Proteomes" id="UP001305421"/>
    </source>
</evidence>
<feature type="region of interest" description="Disordered" evidence="6">
    <location>
        <begin position="1"/>
        <end position="20"/>
    </location>
</feature>
<feature type="domain" description="RecX first three-helical" evidence="9">
    <location>
        <begin position="23"/>
        <end position="60"/>
    </location>
</feature>
<feature type="domain" description="RecX second three-helical" evidence="7">
    <location>
        <begin position="67"/>
        <end position="107"/>
    </location>
</feature>
<feature type="domain" description="RecX third three-helical" evidence="8">
    <location>
        <begin position="116"/>
        <end position="157"/>
    </location>
</feature>
<dbReference type="Pfam" id="PF02631">
    <property type="entry name" value="RecX_HTH2"/>
    <property type="match status" value="1"/>
</dbReference>
<dbReference type="Proteomes" id="UP001305421">
    <property type="component" value="Chromosome"/>
</dbReference>
<dbReference type="EMBL" id="CP115543">
    <property type="protein sequence ID" value="WNH50095.1"/>
    <property type="molecule type" value="Genomic_DNA"/>
</dbReference>
<evidence type="ECO:0000313" key="10">
    <source>
        <dbReference type="EMBL" id="WNH50095.1"/>
    </source>
</evidence>
<dbReference type="PANTHER" id="PTHR33602:SF1">
    <property type="entry name" value="REGULATORY PROTEIN RECX FAMILY PROTEIN"/>
    <property type="match status" value="1"/>
</dbReference>
<accession>A0ABY9YGV8</accession>
<organism evidence="10 11">
    <name type="scientific">Stenotrophomonas aracearum</name>
    <dbReference type="NCBI Taxonomy" id="3003272"/>
    <lineage>
        <taxon>Bacteria</taxon>
        <taxon>Pseudomonadati</taxon>
        <taxon>Pseudomonadota</taxon>
        <taxon>Gammaproteobacteria</taxon>
        <taxon>Lysobacterales</taxon>
        <taxon>Lysobacteraceae</taxon>
        <taxon>Stenotrophomonas</taxon>
    </lineage>
</organism>
<dbReference type="InterPro" id="IPR053924">
    <property type="entry name" value="RecX_HTH_2nd"/>
</dbReference>
<evidence type="ECO:0000256" key="5">
    <source>
        <dbReference type="HAMAP-Rule" id="MF_01114"/>
    </source>
</evidence>
<proteinExistence type="inferred from homology"/>
<comment type="similarity">
    <text evidence="2 5">Belongs to the RecX family.</text>
</comment>
<evidence type="ECO:0000256" key="3">
    <source>
        <dbReference type="ARBA" id="ARBA00018111"/>
    </source>
</evidence>
<name>A0ABY9YGV8_9GAMM</name>
<keyword evidence="4 5" id="KW-0963">Cytoplasm</keyword>
<evidence type="ECO:0000256" key="2">
    <source>
        <dbReference type="ARBA" id="ARBA00009695"/>
    </source>
</evidence>
<evidence type="ECO:0000259" key="7">
    <source>
        <dbReference type="Pfam" id="PF02631"/>
    </source>
</evidence>
<dbReference type="InterPro" id="IPR003783">
    <property type="entry name" value="Regulatory_RecX"/>
</dbReference>
<gene>
    <name evidence="5 10" type="primary">recX</name>
    <name evidence="10" type="ORF">PDM28_07325</name>
</gene>
<dbReference type="RefSeq" id="WP_102945771.1">
    <property type="nucleotide sequence ID" value="NZ_CP115543.1"/>
</dbReference>